<dbReference type="Gene3D" id="3.30.70.1240">
    <property type="entry name" value="DOPA-like domains"/>
    <property type="match status" value="1"/>
</dbReference>
<organism evidence="2 3">
    <name type="scientific">Dongia soli</name>
    <dbReference type="NCBI Taxonomy" id="600628"/>
    <lineage>
        <taxon>Bacteria</taxon>
        <taxon>Pseudomonadati</taxon>
        <taxon>Pseudomonadota</taxon>
        <taxon>Alphaproteobacteria</taxon>
        <taxon>Rhodospirillales</taxon>
        <taxon>Dongiaceae</taxon>
        <taxon>Dongia</taxon>
    </lineage>
</organism>
<dbReference type="RefSeq" id="WP_320509580.1">
    <property type="nucleotide sequence ID" value="NZ_JAXCLW010000005.1"/>
</dbReference>
<proteinExistence type="predicted"/>
<evidence type="ECO:0000313" key="2">
    <source>
        <dbReference type="EMBL" id="MDY0884506.1"/>
    </source>
</evidence>
<dbReference type="SUPFAM" id="SSF143410">
    <property type="entry name" value="DOPA-like"/>
    <property type="match status" value="1"/>
</dbReference>
<protein>
    <submittedName>
        <fullName evidence="2">DOPA 4,5-dioxygenase family protein</fullName>
    </submittedName>
</protein>
<keyword evidence="3" id="KW-1185">Reference proteome</keyword>
<name>A0ABU5EDV5_9PROT</name>
<dbReference type="PIRSF" id="PIRSF028139">
    <property type="entry name" value="DOPA-diox_rel_Mll2280"/>
    <property type="match status" value="1"/>
</dbReference>
<feature type="region of interest" description="Disordered" evidence="1">
    <location>
        <begin position="117"/>
        <end position="139"/>
    </location>
</feature>
<comment type="caution">
    <text evidence="2">The sequence shown here is derived from an EMBL/GenBank/DDBJ whole genome shotgun (WGS) entry which is preliminary data.</text>
</comment>
<feature type="compositionally biased region" description="Polar residues" evidence="1">
    <location>
        <begin position="130"/>
        <end position="139"/>
    </location>
</feature>
<dbReference type="EMBL" id="JAXCLW010000005">
    <property type="protein sequence ID" value="MDY0884506.1"/>
    <property type="molecule type" value="Genomic_DNA"/>
</dbReference>
<accession>A0ABU5EDV5</accession>
<dbReference type="InterPro" id="IPR014980">
    <property type="entry name" value="DOPA_dioxygen"/>
</dbReference>
<gene>
    <name evidence="2" type="ORF">SMD27_16805</name>
</gene>
<reference evidence="2 3" key="1">
    <citation type="journal article" date="2016" name="Antonie Van Leeuwenhoek">
        <title>Dongia soli sp. nov., isolated from soil from Dokdo, Korea.</title>
        <authorList>
            <person name="Kim D.U."/>
            <person name="Lee H."/>
            <person name="Kim H."/>
            <person name="Kim S.G."/>
            <person name="Ka J.O."/>
        </authorList>
    </citation>
    <scope>NUCLEOTIDE SEQUENCE [LARGE SCALE GENOMIC DNA]</scope>
    <source>
        <strain evidence="2 3">D78</strain>
    </source>
</reference>
<dbReference type="Pfam" id="PF08883">
    <property type="entry name" value="DOPA_dioxygen"/>
    <property type="match status" value="1"/>
</dbReference>
<dbReference type="InterPro" id="IPR023389">
    <property type="entry name" value="DOPA-like_sf"/>
</dbReference>
<dbReference type="Proteomes" id="UP001279642">
    <property type="component" value="Unassembled WGS sequence"/>
</dbReference>
<sequence>MTQPKRIAEIASYHAHIYYDVAKTKGDAEILRRQIAERFVVRVGNWHDELVGPHLKSMYQIAFAVEVFPQLVPWLMLNHRGLSIIIHPNTDRPRDDHIVHALWIGEKLPVKEDSLPETIGADEEPERLGPNTTPSVTEI</sequence>
<evidence type="ECO:0000313" key="3">
    <source>
        <dbReference type="Proteomes" id="UP001279642"/>
    </source>
</evidence>
<dbReference type="PANTHER" id="PTHR36423">
    <property type="entry name" value="AFR070WP"/>
    <property type="match status" value="1"/>
</dbReference>
<dbReference type="PANTHER" id="PTHR36423:SF2">
    <property type="entry name" value="AFR070WP"/>
    <property type="match status" value="1"/>
</dbReference>
<evidence type="ECO:0000256" key="1">
    <source>
        <dbReference type="SAM" id="MobiDB-lite"/>
    </source>
</evidence>